<dbReference type="OrthoDB" id="5532350at2759"/>
<evidence type="ECO:0008006" key="4">
    <source>
        <dbReference type="Google" id="ProtNLM"/>
    </source>
</evidence>
<gene>
    <name evidence="2" type="ORF">BT96DRAFT_992578</name>
</gene>
<dbReference type="Gene3D" id="1.20.5.500">
    <property type="entry name" value="Single helix bin"/>
    <property type="match status" value="1"/>
</dbReference>
<evidence type="ECO:0000313" key="2">
    <source>
        <dbReference type="EMBL" id="KAE9400849.1"/>
    </source>
</evidence>
<sequence length="83" mass="9607">MFSRIAIRRAPRLASMSVRYSSSVKEGSVAQSKGFKEKESAVENEYVHRQEHAYLKKLKADIELKKTELEKLQKEHSEVAEKK</sequence>
<dbReference type="Proteomes" id="UP000799118">
    <property type="component" value="Unassembled WGS sequence"/>
</dbReference>
<reference evidence="2" key="1">
    <citation type="journal article" date="2019" name="Environ. Microbiol.">
        <title>Fungal ecological strategies reflected in gene transcription - a case study of two litter decomposers.</title>
        <authorList>
            <person name="Barbi F."/>
            <person name="Kohler A."/>
            <person name="Barry K."/>
            <person name="Baskaran P."/>
            <person name="Daum C."/>
            <person name="Fauchery L."/>
            <person name="Ihrmark K."/>
            <person name="Kuo A."/>
            <person name="LaButti K."/>
            <person name="Lipzen A."/>
            <person name="Morin E."/>
            <person name="Grigoriev I.V."/>
            <person name="Henrissat B."/>
            <person name="Lindahl B."/>
            <person name="Martin F."/>
        </authorList>
    </citation>
    <scope>NUCLEOTIDE SEQUENCE</scope>
    <source>
        <strain evidence="2">JB14</strain>
    </source>
</reference>
<organism evidence="2 3">
    <name type="scientific">Gymnopus androsaceus JB14</name>
    <dbReference type="NCBI Taxonomy" id="1447944"/>
    <lineage>
        <taxon>Eukaryota</taxon>
        <taxon>Fungi</taxon>
        <taxon>Dikarya</taxon>
        <taxon>Basidiomycota</taxon>
        <taxon>Agaricomycotina</taxon>
        <taxon>Agaricomycetes</taxon>
        <taxon>Agaricomycetidae</taxon>
        <taxon>Agaricales</taxon>
        <taxon>Marasmiineae</taxon>
        <taxon>Omphalotaceae</taxon>
        <taxon>Gymnopus</taxon>
    </lineage>
</organism>
<name>A0A6A4HQY4_9AGAR</name>
<keyword evidence="3" id="KW-1185">Reference proteome</keyword>
<dbReference type="AlphaFoldDB" id="A0A6A4HQY4"/>
<proteinExistence type="predicted"/>
<evidence type="ECO:0000256" key="1">
    <source>
        <dbReference type="SAM" id="Coils"/>
    </source>
</evidence>
<evidence type="ECO:0000313" key="3">
    <source>
        <dbReference type="Proteomes" id="UP000799118"/>
    </source>
</evidence>
<accession>A0A6A4HQY4</accession>
<keyword evidence="1" id="KW-0175">Coiled coil</keyword>
<protein>
    <recommendedName>
        <fullName evidence="4">ATPase inhibitor, mitochondrial</fullName>
    </recommendedName>
</protein>
<feature type="coiled-coil region" evidence="1">
    <location>
        <begin position="55"/>
        <end position="82"/>
    </location>
</feature>
<dbReference type="EMBL" id="ML769452">
    <property type="protein sequence ID" value="KAE9400849.1"/>
    <property type="molecule type" value="Genomic_DNA"/>
</dbReference>